<evidence type="ECO:0000259" key="2">
    <source>
        <dbReference type="Pfam" id="PF00857"/>
    </source>
</evidence>
<dbReference type="SUPFAM" id="SSF52499">
    <property type="entry name" value="Isochorismatase-like hydrolases"/>
    <property type="match status" value="1"/>
</dbReference>
<evidence type="ECO:0000313" key="4">
    <source>
        <dbReference type="Proteomes" id="UP000588112"/>
    </source>
</evidence>
<dbReference type="Proteomes" id="UP000588112">
    <property type="component" value="Unassembled WGS sequence"/>
</dbReference>
<dbReference type="RefSeq" id="WP_184614832.1">
    <property type="nucleotide sequence ID" value="NZ_BOOS01000031.1"/>
</dbReference>
<protein>
    <submittedName>
        <fullName evidence="3">Nicotinamidase-related amidase</fullName>
    </submittedName>
</protein>
<dbReference type="Pfam" id="PF00857">
    <property type="entry name" value="Isochorismatase"/>
    <property type="match status" value="1"/>
</dbReference>
<sequence>MTEVPAGLGGRLTPGARPAVVVVDLINGFTDPACPPGADLGEVVAATARLLAHARARGWPVFFTTISYAPGEPDSLVWLRKMPALAALAEGTPWVEVDARLKGGEPVLVKKQASAFHGTGLAALLAESGADTLVVTGATTSGCVRATVIDACALNYPVFVPAECVGDRQAGPHAANLYDIDAKYADVIGLEEVMALWS</sequence>
<name>A0A7W8Z928_9ACTN</name>
<dbReference type="AlphaFoldDB" id="A0A7W8Z928"/>
<organism evidence="3 4">
    <name type="scientific">Sphaerisporangium krabiense</name>
    <dbReference type="NCBI Taxonomy" id="763782"/>
    <lineage>
        <taxon>Bacteria</taxon>
        <taxon>Bacillati</taxon>
        <taxon>Actinomycetota</taxon>
        <taxon>Actinomycetes</taxon>
        <taxon>Streptosporangiales</taxon>
        <taxon>Streptosporangiaceae</taxon>
        <taxon>Sphaerisporangium</taxon>
    </lineage>
</organism>
<evidence type="ECO:0000313" key="3">
    <source>
        <dbReference type="EMBL" id="MBB5629627.1"/>
    </source>
</evidence>
<feature type="domain" description="Isochorismatase-like" evidence="2">
    <location>
        <begin position="19"/>
        <end position="191"/>
    </location>
</feature>
<proteinExistence type="predicted"/>
<dbReference type="GO" id="GO:0016787">
    <property type="term" value="F:hydrolase activity"/>
    <property type="evidence" value="ECO:0007669"/>
    <property type="project" value="UniProtKB-KW"/>
</dbReference>
<dbReference type="InterPro" id="IPR000868">
    <property type="entry name" value="Isochorismatase-like_dom"/>
</dbReference>
<dbReference type="InterPro" id="IPR050272">
    <property type="entry name" value="Isochorismatase-like_hydrls"/>
</dbReference>
<comment type="caution">
    <text evidence="3">The sequence shown here is derived from an EMBL/GenBank/DDBJ whole genome shotgun (WGS) entry which is preliminary data.</text>
</comment>
<evidence type="ECO:0000256" key="1">
    <source>
        <dbReference type="ARBA" id="ARBA00022801"/>
    </source>
</evidence>
<dbReference type="InterPro" id="IPR036380">
    <property type="entry name" value="Isochorismatase-like_sf"/>
</dbReference>
<dbReference type="PANTHER" id="PTHR43540">
    <property type="entry name" value="PEROXYUREIDOACRYLATE/UREIDOACRYLATE AMIDOHYDROLASE-RELATED"/>
    <property type="match status" value="1"/>
</dbReference>
<keyword evidence="4" id="KW-1185">Reference proteome</keyword>
<keyword evidence="1" id="KW-0378">Hydrolase</keyword>
<gene>
    <name evidence="3" type="ORF">BJ981_005326</name>
</gene>
<reference evidence="3 4" key="1">
    <citation type="submission" date="2020-08" db="EMBL/GenBank/DDBJ databases">
        <title>Sequencing the genomes of 1000 actinobacteria strains.</title>
        <authorList>
            <person name="Klenk H.-P."/>
        </authorList>
    </citation>
    <scope>NUCLEOTIDE SEQUENCE [LARGE SCALE GENOMIC DNA]</scope>
    <source>
        <strain evidence="3 4">DSM 45790</strain>
    </source>
</reference>
<dbReference type="Gene3D" id="3.40.50.850">
    <property type="entry name" value="Isochorismatase-like"/>
    <property type="match status" value="1"/>
</dbReference>
<dbReference type="EMBL" id="JACHBR010000001">
    <property type="protein sequence ID" value="MBB5629627.1"/>
    <property type="molecule type" value="Genomic_DNA"/>
</dbReference>
<accession>A0A7W8Z928</accession>
<dbReference type="PANTHER" id="PTHR43540:SF1">
    <property type="entry name" value="ISOCHORISMATASE HYDROLASE"/>
    <property type="match status" value="1"/>
</dbReference>